<dbReference type="KEGG" id="echi:FKX85_19965"/>
<dbReference type="EMBL" id="CP041253">
    <property type="protein sequence ID" value="QDH81181.1"/>
    <property type="molecule type" value="Genomic_DNA"/>
</dbReference>
<reference evidence="1 2" key="1">
    <citation type="submission" date="2019-06" db="EMBL/GenBank/DDBJ databases">
        <title>Echinicola alkalisoli sp. nov. isolated from saline soil.</title>
        <authorList>
            <person name="Sun J.-Q."/>
            <person name="Xu L."/>
        </authorList>
    </citation>
    <scope>NUCLEOTIDE SEQUENCE [LARGE SCALE GENOMIC DNA]</scope>
    <source>
        <strain evidence="1 2">LN3S3</strain>
    </source>
</reference>
<organism evidence="1 2">
    <name type="scientific">Echinicola soli</name>
    <dbReference type="NCBI Taxonomy" id="2591634"/>
    <lineage>
        <taxon>Bacteria</taxon>
        <taxon>Pseudomonadati</taxon>
        <taxon>Bacteroidota</taxon>
        <taxon>Cytophagia</taxon>
        <taxon>Cytophagales</taxon>
        <taxon>Cyclobacteriaceae</taxon>
        <taxon>Echinicola</taxon>
    </lineage>
</organism>
<evidence type="ECO:0000313" key="1">
    <source>
        <dbReference type="EMBL" id="QDH81181.1"/>
    </source>
</evidence>
<accession>A0A514CMZ9</accession>
<sequence length="142" mass="15800">MDIAFWKNRIMPSRILIFTIISIAALLWGCQVDGIDVKDGIYKGTFTVTYSSGTQTGQTTLELKDGRFTCSGNSNRIPAGGSGTFSSDNNQITFNDENYWTADFDWGLILSGVYDYTFDGKKLIISSNNNGVGQYKYDLEKQ</sequence>
<evidence type="ECO:0000313" key="2">
    <source>
        <dbReference type="Proteomes" id="UP000316614"/>
    </source>
</evidence>
<proteinExistence type="predicted"/>
<dbReference type="RefSeq" id="WP_141616396.1">
    <property type="nucleotide sequence ID" value="NZ_CP041253.1"/>
</dbReference>
<name>A0A514CMZ9_9BACT</name>
<dbReference type="OrthoDB" id="708590at2"/>
<keyword evidence="2" id="KW-1185">Reference proteome</keyword>
<gene>
    <name evidence="1" type="ORF">FKX85_19965</name>
</gene>
<dbReference type="Proteomes" id="UP000316614">
    <property type="component" value="Chromosome"/>
</dbReference>
<protein>
    <recommendedName>
        <fullName evidence="3">Lipocalin-like domain-containing protein</fullName>
    </recommendedName>
</protein>
<dbReference type="AlphaFoldDB" id="A0A514CMZ9"/>
<evidence type="ECO:0008006" key="3">
    <source>
        <dbReference type="Google" id="ProtNLM"/>
    </source>
</evidence>